<dbReference type="InterPro" id="IPR019605">
    <property type="entry name" value="Misato_II_tubulin-like"/>
</dbReference>
<feature type="domain" description="DML1/Misato tubulin" evidence="5">
    <location>
        <begin position="155"/>
        <end position="344"/>
    </location>
</feature>
<dbReference type="Gene3D" id="3.40.50.1440">
    <property type="entry name" value="Tubulin/FtsZ, GTPase domain"/>
    <property type="match status" value="1"/>
</dbReference>
<evidence type="ECO:0008006" key="8">
    <source>
        <dbReference type="Google" id="ProtNLM"/>
    </source>
</evidence>
<dbReference type="GO" id="GO:0007005">
    <property type="term" value="P:mitochondrion organization"/>
    <property type="evidence" value="ECO:0007669"/>
    <property type="project" value="InterPro"/>
</dbReference>
<feature type="domain" description="Misato Segment II tubulin-like" evidence="4">
    <location>
        <begin position="6"/>
        <end position="120"/>
    </location>
</feature>
<dbReference type="PANTHER" id="PTHR13391">
    <property type="entry name" value="MITOCHONDRIAL DISTRIBUTION REGULATOR MISATO"/>
    <property type="match status" value="1"/>
</dbReference>
<dbReference type="Pfam" id="PF14881">
    <property type="entry name" value="Tubulin_3"/>
    <property type="match status" value="1"/>
</dbReference>
<comment type="subcellular location">
    <subcellularLocation>
        <location evidence="1">Mitochondrion</location>
    </subcellularLocation>
</comment>
<reference evidence="6 7" key="1">
    <citation type="journal article" date="2024" name="BMC Genomics">
        <title>Genome assembly of redclaw crayfish (Cherax quadricarinatus) provides insights into its immune adaptation and hypoxia tolerance.</title>
        <authorList>
            <person name="Liu Z."/>
            <person name="Zheng J."/>
            <person name="Li H."/>
            <person name="Fang K."/>
            <person name="Wang S."/>
            <person name="He J."/>
            <person name="Zhou D."/>
            <person name="Weng S."/>
            <person name="Chi M."/>
            <person name="Gu Z."/>
            <person name="He J."/>
            <person name="Li F."/>
            <person name="Wang M."/>
        </authorList>
    </citation>
    <scope>NUCLEOTIDE SEQUENCE [LARGE SCALE GENOMIC DNA]</scope>
    <source>
        <strain evidence="6">ZL_2023a</strain>
    </source>
</reference>
<evidence type="ECO:0000256" key="1">
    <source>
        <dbReference type="ARBA" id="ARBA00004173"/>
    </source>
</evidence>
<gene>
    <name evidence="6" type="ORF">OTU49_008252</name>
</gene>
<evidence type="ECO:0000313" key="7">
    <source>
        <dbReference type="Proteomes" id="UP001445076"/>
    </source>
</evidence>
<proteinExistence type="inferred from homology"/>
<evidence type="ECO:0000259" key="4">
    <source>
        <dbReference type="Pfam" id="PF10644"/>
    </source>
</evidence>
<dbReference type="InterPro" id="IPR036525">
    <property type="entry name" value="Tubulin/FtsZ_GTPase_sf"/>
</dbReference>
<dbReference type="InterPro" id="IPR029209">
    <property type="entry name" value="DML1/Misato_tubulin"/>
</dbReference>
<name>A0AAW0WQS9_CHEQU</name>
<dbReference type="CDD" id="cd06060">
    <property type="entry name" value="misato"/>
    <property type="match status" value="1"/>
</dbReference>
<comment type="caution">
    <text evidence="6">The sequence shown here is derived from an EMBL/GenBank/DDBJ whole genome shotgun (WGS) entry which is preliminary data.</text>
</comment>
<dbReference type="Proteomes" id="UP001445076">
    <property type="component" value="Unassembled WGS sequence"/>
</dbReference>
<dbReference type="PANTHER" id="PTHR13391:SF0">
    <property type="entry name" value="PROTEIN MISATO HOMOLOG 1"/>
    <property type="match status" value="1"/>
</dbReference>
<comment type="similarity">
    <text evidence="2">Belongs to the misato family.</text>
</comment>
<dbReference type="InterPro" id="IPR049942">
    <property type="entry name" value="DML1/Misato"/>
</dbReference>
<accession>A0AAW0WQS9</accession>
<dbReference type="SUPFAM" id="SSF52490">
    <property type="entry name" value="Tubulin nucleotide-binding domain-like"/>
    <property type="match status" value="1"/>
</dbReference>
<organism evidence="6 7">
    <name type="scientific">Cherax quadricarinatus</name>
    <name type="common">Australian red claw crayfish</name>
    <dbReference type="NCBI Taxonomy" id="27406"/>
    <lineage>
        <taxon>Eukaryota</taxon>
        <taxon>Metazoa</taxon>
        <taxon>Ecdysozoa</taxon>
        <taxon>Arthropoda</taxon>
        <taxon>Crustacea</taxon>
        <taxon>Multicrustacea</taxon>
        <taxon>Malacostraca</taxon>
        <taxon>Eumalacostraca</taxon>
        <taxon>Eucarida</taxon>
        <taxon>Decapoda</taxon>
        <taxon>Pleocyemata</taxon>
        <taxon>Astacidea</taxon>
        <taxon>Parastacoidea</taxon>
        <taxon>Parastacidae</taxon>
        <taxon>Cherax</taxon>
    </lineage>
</organism>
<keyword evidence="3" id="KW-0496">Mitochondrion</keyword>
<dbReference type="AlphaFoldDB" id="A0AAW0WQS9"/>
<sequence>MAQTTRELITLQVGHYANFVGTHWWNLQEASFMYGTSADTGINHDFLFREGITSQRQETYTPRLLCIDVKGSLCSLSSRGSLYSPPHPEPSTSEAAWDGPVDLIQQLPEVKNEYLMDLEQEDARFYRAADEDKDICIDEVPEAPFALTQKIYDLTKSVSVWSDFLRPHLHPSSIYLLNDTSFKTGRATSNSDEGIWGFPSGSAFFQRDEVEEEVSDRIRLMAESCNSLQGFQVLSNVHDGMGGVCYGVLQHLADEYGSKDSITFATTPSHLAPITLQARTLMQANILQSYTELIKLSSVFIPLNLRKHCWDFQASCVTFPNLVLLENNAYIASSVLAAFIDTASLVYRSRVSPMSLSCVVDFLTPARRNVVGGSLALPLGLSSNQGMLEWLRQGYKPQLVSLSAGCNFTVEPISELLIIRGISPSRLTRADTKLPPGVHYNSASQLYSDFLQECRIPPSERMVTSVSDPLKLSPPFPSIISGSFTEDGFANSFGNVAAAGIIKSAPSEAGLHQSGGMTPLLHDLLTVAEKLDISKVPALLEEGFDKDGWSGVVEDLRTITLNYSLNNVDIDSSDDS</sequence>
<dbReference type="Pfam" id="PF10644">
    <property type="entry name" value="Misat_Tub_SegII"/>
    <property type="match status" value="1"/>
</dbReference>
<protein>
    <recommendedName>
        <fullName evidence="8">Protein misato homolog 1</fullName>
    </recommendedName>
</protein>
<dbReference type="GO" id="GO:0005739">
    <property type="term" value="C:mitochondrion"/>
    <property type="evidence" value="ECO:0007669"/>
    <property type="project" value="UniProtKB-SubCell"/>
</dbReference>
<dbReference type="EMBL" id="JARKIK010000066">
    <property type="protein sequence ID" value="KAK8729655.1"/>
    <property type="molecule type" value="Genomic_DNA"/>
</dbReference>
<evidence type="ECO:0000256" key="2">
    <source>
        <dbReference type="ARBA" id="ARBA00008507"/>
    </source>
</evidence>
<evidence type="ECO:0000256" key="3">
    <source>
        <dbReference type="ARBA" id="ARBA00023128"/>
    </source>
</evidence>
<evidence type="ECO:0000259" key="5">
    <source>
        <dbReference type="Pfam" id="PF14881"/>
    </source>
</evidence>
<keyword evidence="7" id="KW-1185">Reference proteome</keyword>
<evidence type="ECO:0000313" key="6">
    <source>
        <dbReference type="EMBL" id="KAK8729655.1"/>
    </source>
</evidence>